<dbReference type="KEGG" id="cpb:Cphamn1_1056"/>
<dbReference type="STRING" id="331678.Cphamn1_1056"/>
<name>B3EQG4_CHLPB</name>
<proteinExistence type="predicted"/>
<reference evidence="1" key="1">
    <citation type="submission" date="2008-06" db="EMBL/GenBank/DDBJ databases">
        <title>Complete sequence of Chlorobium phaeobacteroides BS1.</title>
        <authorList>
            <consortium name="US DOE Joint Genome Institute"/>
            <person name="Lucas S."/>
            <person name="Copeland A."/>
            <person name="Lapidus A."/>
            <person name="Glavina del Rio T."/>
            <person name="Dalin E."/>
            <person name="Tice H."/>
            <person name="Bruce D."/>
            <person name="Goodwin L."/>
            <person name="Pitluck S."/>
            <person name="Schmutz J."/>
            <person name="Larimer F."/>
            <person name="Land M."/>
            <person name="Hauser L."/>
            <person name="Kyrpides N."/>
            <person name="Ovchinnikova G."/>
            <person name="Li T."/>
            <person name="Liu Z."/>
            <person name="Zhao F."/>
            <person name="Overmann J."/>
            <person name="Bryant D.A."/>
            <person name="Richardson P."/>
        </authorList>
    </citation>
    <scope>NUCLEOTIDE SEQUENCE [LARGE SCALE GENOMIC DNA]</scope>
    <source>
        <strain evidence="1">BS1</strain>
    </source>
</reference>
<organism evidence="1">
    <name type="scientific">Chlorobium phaeobacteroides (strain BS1)</name>
    <dbReference type="NCBI Taxonomy" id="331678"/>
    <lineage>
        <taxon>Bacteria</taxon>
        <taxon>Pseudomonadati</taxon>
        <taxon>Chlorobiota</taxon>
        <taxon>Chlorobiia</taxon>
        <taxon>Chlorobiales</taxon>
        <taxon>Chlorobiaceae</taxon>
        <taxon>Chlorobium/Pelodictyon group</taxon>
        <taxon>Chlorobium</taxon>
    </lineage>
</organism>
<protein>
    <submittedName>
        <fullName evidence="1">Uncharacterized protein</fullName>
    </submittedName>
</protein>
<accession>B3EQG4</accession>
<dbReference type="AlphaFoldDB" id="B3EQG4"/>
<sequence>MLFVLPEFGRLTNYIWTSENTLFFNKSNLHLNIQVQPEVKILIGGR</sequence>
<gene>
    <name evidence="1" type="ordered locus">Cphamn1_1056</name>
</gene>
<dbReference type="EMBL" id="CP001101">
    <property type="protein sequence ID" value="ACE03997.1"/>
    <property type="molecule type" value="Genomic_DNA"/>
</dbReference>
<evidence type="ECO:0000313" key="1">
    <source>
        <dbReference type="EMBL" id="ACE03997.1"/>
    </source>
</evidence>
<dbReference type="HOGENOM" id="CLU_3181708_0_0_10"/>